<reference evidence="2" key="1">
    <citation type="journal article" date="2018" name="DNA Res.">
        <title>Multiple hybrid de novo genome assembly of finger millet, an orphan allotetraploid crop.</title>
        <authorList>
            <person name="Hatakeyama M."/>
            <person name="Aluri S."/>
            <person name="Balachadran M.T."/>
            <person name="Sivarajan S.R."/>
            <person name="Patrignani A."/>
            <person name="Gruter S."/>
            <person name="Poveda L."/>
            <person name="Shimizu-Inatsugi R."/>
            <person name="Baeten J."/>
            <person name="Francoijs K.J."/>
            <person name="Nataraja K.N."/>
            <person name="Reddy Y.A.N."/>
            <person name="Phadnis S."/>
            <person name="Ravikumar R.L."/>
            <person name="Schlapbach R."/>
            <person name="Sreeman S.M."/>
            <person name="Shimizu K.K."/>
        </authorList>
    </citation>
    <scope>NUCLEOTIDE SEQUENCE</scope>
</reference>
<dbReference type="InterPro" id="IPR055357">
    <property type="entry name" value="LRR_At1g61320_AtMIF1"/>
</dbReference>
<dbReference type="Proteomes" id="UP001054889">
    <property type="component" value="Unassembled WGS sequence"/>
</dbReference>
<reference evidence="2" key="2">
    <citation type="submission" date="2021-12" db="EMBL/GenBank/DDBJ databases">
        <title>Resequencing data analysis of finger millet.</title>
        <authorList>
            <person name="Hatakeyama M."/>
            <person name="Aluri S."/>
            <person name="Balachadran M.T."/>
            <person name="Sivarajan S.R."/>
            <person name="Poveda L."/>
            <person name="Shimizu-Inatsugi R."/>
            <person name="Schlapbach R."/>
            <person name="Sreeman S.M."/>
            <person name="Shimizu K.K."/>
        </authorList>
    </citation>
    <scope>NUCLEOTIDE SEQUENCE</scope>
</reference>
<sequence length="159" mass="18392">MIRTTDVLDLACLLEASPYMEQLEVHMWTSFDRARYHKHHGELRICPSQPHSNLKLVNMTGFYGQKDQIELALHILKNATVLEAMKIDPKPMVAAIYAYVNCKDGLCFVDGYKAAKKYLRKAYYRGVLDIVRVRRRDVENVAVFKLVDPFWIALMAEDV</sequence>
<organism evidence="2 3">
    <name type="scientific">Eleusine coracana subsp. coracana</name>
    <dbReference type="NCBI Taxonomy" id="191504"/>
    <lineage>
        <taxon>Eukaryota</taxon>
        <taxon>Viridiplantae</taxon>
        <taxon>Streptophyta</taxon>
        <taxon>Embryophyta</taxon>
        <taxon>Tracheophyta</taxon>
        <taxon>Spermatophyta</taxon>
        <taxon>Magnoliopsida</taxon>
        <taxon>Liliopsida</taxon>
        <taxon>Poales</taxon>
        <taxon>Poaceae</taxon>
        <taxon>PACMAD clade</taxon>
        <taxon>Chloridoideae</taxon>
        <taxon>Cynodonteae</taxon>
        <taxon>Eleusininae</taxon>
        <taxon>Eleusine</taxon>
    </lineage>
</organism>
<dbReference type="PANTHER" id="PTHR34145">
    <property type="entry name" value="OS02G0105600 PROTEIN"/>
    <property type="match status" value="1"/>
</dbReference>
<dbReference type="EMBL" id="BQKI01000082">
    <property type="protein sequence ID" value="GJN30360.1"/>
    <property type="molecule type" value="Genomic_DNA"/>
</dbReference>
<keyword evidence="3" id="KW-1185">Reference proteome</keyword>
<dbReference type="AlphaFoldDB" id="A0AAV5F7R4"/>
<evidence type="ECO:0000313" key="2">
    <source>
        <dbReference type="EMBL" id="GJN30360.1"/>
    </source>
</evidence>
<dbReference type="InterPro" id="IPR053772">
    <property type="entry name" value="At1g61320/At1g61330-like"/>
</dbReference>
<feature type="domain" description="At1g61320/AtMIF1 LRR" evidence="1">
    <location>
        <begin position="5"/>
        <end position="94"/>
    </location>
</feature>
<gene>
    <name evidence="2" type="primary">gb18657</name>
    <name evidence="2" type="ORF">PR202_gb18657</name>
</gene>
<proteinExistence type="predicted"/>
<protein>
    <recommendedName>
        <fullName evidence="1">At1g61320/AtMIF1 LRR domain-containing protein</fullName>
    </recommendedName>
</protein>
<dbReference type="Pfam" id="PF23622">
    <property type="entry name" value="LRR_At1g61320_AtMIF1"/>
    <property type="match status" value="1"/>
</dbReference>
<evidence type="ECO:0000313" key="3">
    <source>
        <dbReference type="Proteomes" id="UP001054889"/>
    </source>
</evidence>
<accession>A0AAV5F7R4</accession>
<evidence type="ECO:0000259" key="1">
    <source>
        <dbReference type="Pfam" id="PF23622"/>
    </source>
</evidence>
<comment type="caution">
    <text evidence="2">The sequence shown here is derived from an EMBL/GenBank/DDBJ whole genome shotgun (WGS) entry which is preliminary data.</text>
</comment>
<dbReference type="PANTHER" id="PTHR34145:SF61">
    <property type="entry name" value="OS07G0161500 PROTEIN"/>
    <property type="match status" value="1"/>
</dbReference>
<name>A0AAV5F7R4_ELECO</name>